<evidence type="ECO:0000259" key="2">
    <source>
        <dbReference type="PROSITE" id="PS50888"/>
    </source>
</evidence>
<dbReference type="InterPro" id="IPR011598">
    <property type="entry name" value="bHLH_dom"/>
</dbReference>
<organism evidence="3 4">
    <name type="scientific">Clonostachys byssicola</name>
    <dbReference type="NCBI Taxonomy" id="160290"/>
    <lineage>
        <taxon>Eukaryota</taxon>
        <taxon>Fungi</taxon>
        <taxon>Dikarya</taxon>
        <taxon>Ascomycota</taxon>
        <taxon>Pezizomycotina</taxon>
        <taxon>Sordariomycetes</taxon>
        <taxon>Hypocreomycetidae</taxon>
        <taxon>Hypocreales</taxon>
        <taxon>Bionectriaceae</taxon>
        <taxon>Clonostachys</taxon>
    </lineage>
</organism>
<sequence length="298" mass="33108">MSNASPSHSSTSGDSFNIKAPRLPPDVNARNLRIEKQRRERFNETLLDMARLVPSLASMKRPSKKVVVCEAVRHLQQRRDMCIHAARDIRHLLAENHRLTSELNAMRSQLPGGSVTPLQTPRTPSEALLELMGVEDEPCGDFPDGFAINVGSRRPLKRQEMSDMPTNAERPGLQQTIYPVGEQLSDPTLPDTSCFADNMLNRSYSPAHVWAEQTKGMTGPEEFLNLLASSNASKVLMPQPPNHMAKFDTPVDSNMINQPNGPPVSLEDIFIDPALHTWIDEINIDTWPVGLDNNASGF</sequence>
<dbReference type="SUPFAM" id="SSF47459">
    <property type="entry name" value="HLH, helix-loop-helix DNA-binding domain"/>
    <property type="match status" value="1"/>
</dbReference>
<dbReference type="Proteomes" id="UP000754883">
    <property type="component" value="Unassembled WGS sequence"/>
</dbReference>
<name>A0A9N9UBN4_9HYPO</name>
<reference evidence="3" key="1">
    <citation type="submission" date="2021-10" db="EMBL/GenBank/DDBJ databases">
        <authorList>
            <person name="Piombo E."/>
        </authorList>
    </citation>
    <scope>NUCLEOTIDE SEQUENCE</scope>
</reference>
<comment type="caution">
    <text evidence="3">The sequence shown here is derived from an EMBL/GenBank/DDBJ whole genome shotgun (WGS) entry which is preliminary data.</text>
</comment>
<dbReference type="InterPro" id="IPR036638">
    <property type="entry name" value="HLH_DNA-bd_sf"/>
</dbReference>
<dbReference type="PROSITE" id="PS50888">
    <property type="entry name" value="BHLH"/>
    <property type="match status" value="1"/>
</dbReference>
<evidence type="ECO:0000256" key="1">
    <source>
        <dbReference type="SAM" id="MobiDB-lite"/>
    </source>
</evidence>
<dbReference type="AlphaFoldDB" id="A0A9N9UBN4"/>
<accession>A0A9N9UBN4</accession>
<dbReference type="EMBL" id="CABFNO020001372">
    <property type="protein sequence ID" value="CAG9983717.1"/>
    <property type="molecule type" value="Genomic_DNA"/>
</dbReference>
<protein>
    <recommendedName>
        <fullName evidence="2">BHLH domain-containing protein</fullName>
    </recommendedName>
</protein>
<feature type="domain" description="BHLH" evidence="2">
    <location>
        <begin position="26"/>
        <end position="78"/>
    </location>
</feature>
<dbReference type="OrthoDB" id="8964853at2759"/>
<gene>
    <name evidence="3" type="ORF">CBYS24578_00015377</name>
</gene>
<keyword evidence="4" id="KW-1185">Reference proteome</keyword>
<dbReference type="Gene3D" id="4.10.280.10">
    <property type="entry name" value="Helix-loop-helix DNA-binding domain"/>
    <property type="match status" value="1"/>
</dbReference>
<dbReference type="GO" id="GO:0046983">
    <property type="term" value="F:protein dimerization activity"/>
    <property type="evidence" value="ECO:0007669"/>
    <property type="project" value="InterPro"/>
</dbReference>
<dbReference type="CDD" id="cd00083">
    <property type="entry name" value="bHLH_SF"/>
    <property type="match status" value="1"/>
</dbReference>
<dbReference type="Pfam" id="PF00010">
    <property type="entry name" value="HLH"/>
    <property type="match status" value="1"/>
</dbReference>
<feature type="compositionally biased region" description="Polar residues" evidence="1">
    <location>
        <begin position="1"/>
        <end position="15"/>
    </location>
</feature>
<proteinExistence type="predicted"/>
<evidence type="ECO:0000313" key="4">
    <source>
        <dbReference type="Proteomes" id="UP000754883"/>
    </source>
</evidence>
<evidence type="ECO:0000313" key="3">
    <source>
        <dbReference type="EMBL" id="CAG9983717.1"/>
    </source>
</evidence>
<feature type="region of interest" description="Disordered" evidence="1">
    <location>
        <begin position="1"/>
        <end position="25"/>
    </location>
</feature>